<accession>A0A452XKZ9</accession>
<reference evidence="2" key="2">
    <citation type="journal article" date="2017" name="Nat. Plants">
        <title>The Aegilops tauschii genome reveals multiple impacts of transposons.</title>
        <authorList>
            <person name="Zhao G."/>
            <person name="Zou C."/>
            <person name="Li K."/>
            <person name="Wang K."/>
            <person name="Li T."/>
            <person name="Gao L."/>
            <person name="Zhang X."/>
            <person name="Wang H."/>
            <person name="Yang Z."/>
            <person name="Liu X."/>
            <person name="Jiang W."/>
            <person name="Mao L."/>
            <person name="Kong X."/>
            <person name="Jiao Y."/>
            <person name="Jia J."/>
        </authorList>
    </citation>
    <scope>NUCLEOTIDE SEQUENCE [LARGE SCALE GENOMIC DNA]</scope>
    <source>
        <strain evidence="2">cv. AL8/78</strain>
    </source>
</reference>
<dbReference type="Proteomes" id="UP000015105">
    <property type="component" value="Chromosome 1D"/>
</dbReference>
<dbReference type="EnsemblPlants" id="AET1Gv20048200.1">
    <property type="protein sequence ID" value="AET1Gv20048200.1"/>
    <property type="gene ID" value="AET1Gv20048200"/>
</dbReference>
<reference evidence="1" key="4">
    <citation type="submission" date="2019-03" db="UniProtKB">
        <authorList>
            <consortium name="EnsemblPlants"/>
        </authorList>
    </citation>
    <scope>IDENTIFICATION</scope>
</reference>
<reference evidence="1" key="5">
    <citation type="journal article" date="2021" name="G3 (Bethesda)">
        <title>Aegilops tauschii genome assembly Aet v5.0 features greater sequence contiguity and improved annotation.</title>
        <authorList>
            <person name="Wang L."/>
            <person name="Zhu T."/>
            <person name="Rodriguez J.C."/>
            <person name="Deal K.R."/>
            <person name="Dubcovsky J."/>
            <person name="McGuire P.E."/>
            <person name="Lux T."/>
            <person name="Spannagl M."/>
            <person name="Mayer K.F.X."/>
            <person name="Baldrich P."/>
            <person name="Meyers B.C."/>
            <person name="Huo N."/>
            <person name="Gu Y.Q."/>
            <person name="Zhou H."/>
            <person name="Devos K.M."/>
            <person name="Bennetzen J.L."/>
            <person name="Unver T."/>
            <person name="Budak H."/>
            <person name="Gulick P.J."/>
            <person name="Galiba G."/>
            <person name="Kalapos B."/>
            <person name="Nelson D.R."/>
            <person name="Li P."/>
            <person name="You F.M."/>
            <person name="Luo M.C."/>
            <person name="Dvorak J."/>
        </authorList>
    </citation>
    <scope>NUCLEOTIDE SEQUENCE [LARGE SCALE GENOMIC DNA]</scope>
    <source>
        <strain evidence="1">cv. AL8/78</strain>
    </source>
</reference>
<dbReference type="AlphaFoldDB" id="A0A452XKZ9"/>
<sequence>AMPEANWFFKPFMHGTKLQEGLPECLGTRRHDIRVLGRKPIHGILLLCRMFLNLH</sequence>
<organism evidence="1 2">
    <name type="scientific">Aegilops tauschii subsp. strangulata</name>
    <name type="common">Goatgrass</name>
    <dbReference type="NCBI Taxonomy" id="200361"/>
    <lineage>
        <taxon>Eukaryota</taxon>
        <taxon>Viridiplantae</taxon>
        <taxon>Streptophyta</taxon>
        <taxon>Embryophyta</taxon>
        <taxon>Tracheophyta</taxon>
        <taxon>Spermatophyta</taxon>
        <taxon>Magnoliopsida</taxon>
        <taxon>Liliopsida</taxon>
        <taxon>Poales</taxon>
        <taxon>Poaceae</taxon>
        <taxon>BOP clade</taxon>
        <taxon>Pooideae</taxon>
        <taxon>Triticodae</taxon>
        <taxon>Triticeae</taxon>
        <taxon>Triticinae</taxon>
        <taxon>Aegilops</taxon>
    </lineage>
</organism>
<protein>
    <submittedName>
        <fullName evidence="1">Uncharacterized protein</fullName>
    </submittedName>
</protein>
<reference evidence="2" key="1">
    <citation type="journal article" date="2014" name="Science">
        <title>Ancient hybridizations among the ancestral genomes of bread wheat.</title>
        <authorList>
            <consortium name="International Wheat Genome Sequencing Consortium,"/>
            <person name="Marcussen T."/>
            <person name="Sandve S.R."/>
            <person name="Heier L."/>
            <person name="Spannagl M."/>
            <person name="Pfeifer M."/>
            <person name="Jakobsen K.S."/>
            <person name="Wulff B.B."/>
            <person name="Steuernagel B."/>
            <person name="Mayer K.F."/>
            <person name="Olsen O.A."/>
        </authorList>
    </citation>
    <scope>NUCLEOTIDE SEQUENCE [LARGE SCALE GENOMIC DNA]</scope>
    <source>
        <strain evidence="2">cv. AL8/78</strain>
    </source>
</reference>
<proteinExistence type="predicted"/>
<evidence type="ECO:0000313" key="1">
    <source>
        <dbReference type="EnsemblPlants" id="AET1Gv20048200.1"/>
    </source>
</evidence>
<name>A0A452XKZ9_AEGTS</name>
<dbReference type="Gramene" id="AET1Gv20048200.1">
    <property type="protein sequence ID" value="AET1Gv20048200.1"/>
    <property type="gene ID" value="AET1Gv20048200"/>
</dbReference>
<evidence type="ECO:0000313" key="2">
    <source>
        <dbReference type="Proteomes" id="UP000015105"/>
    </source>
</evidence>
<reference evidence="1" key="3">
    <citation type="journal article" date="2017" name="Nature">
        <title>Genome sequence of the progenitor of the wheat D genome Aegilops tauschii.</title>
        <authorList>
            <person name="Luo M.C."/>
            <person name="Gu Y.Q."/>
            <person name="Puiu D."/>
            <person name="Wang H."/>
            <person name="Twardziok S.O."/>
            <person name="Deal K.R."/>
            <person name="Huo N."/>
            <person name="Zhu T."/>
            <person name="Wang L."/>
            <person name="Wang Y."/>
            <person name="McGuire P.E."/>
            <person name="Liu S."/>
            <person name="Long H."/>
            <person name="Ramasamy R.K."/>
            <person name="Rodriguez J.C."/>
            <person name="Van S.L."/>
            <person name="Yuan L."/>
            <person name="Wang Z."/>
            <person name="Xia Z."/>
            <person name="Xiao L."/>
            <person name="Anderson O.D."/>
            <person name="Ouyang S."/>
            <person name="Liang Y."/>
            <person name="Zimin A.V."/>
            <person name="Pertea G."/>
            <person name="Qi P."/>
            <person name="Bennetzen J.L."/>
            <person name="Dai X."/>
            <person name="Dawson M.W."/>
            <person name="Muller H.G."/>
            <person name="Kugler K."/>
            <person name="Rivarola-Duarte L."/>
            <person name="Spannagl M."/>
            <person name="Mayer K.F.X."/>
            <person name="Lu F.H."/>
            <person name="Bevan M.W."/>
            <person name="Leroy P."/>
            <person name="Li P."/>
            <person name="You F.M."/>
            <person name="Sun Q."/>
            <person name="Liu Z."/>
            <person name="Lyons E."/>
            <person name="Wicker T."/>
            <person name="Salzberg S.L."/>
            <person name="Devos K.M."/>
            <person name="Dvorak J."/>
        </authorList>
    </citation>
    <scope>NUCLEOTIDE SEQUENCE [LARGE SCALE GENOMIC DNA]</scope>
    <source>
        <strain evidence="1">cv. AL8/78</strain>
    </source>
</reference>
<keyword evidence="2" id="KW-1185">Reference proteome</keyword>